<keyword evidence="4" id="KW-1185">Reference proteome</keyword>
<organism evidence="3 4">
    <name type="scientific">Paenibacillus psychroresistens</name>
    <dbReference type="NCBI Taxonomy" id="1778678"/>
    <lineage>
        <taxon>Bacteria</taxon>
        <taxon>Bacillati</taxon>
        <taxon>Bacillota</taxon>
        <taxon>Bacilli</taxon>
        <taxon>Bacillales</taxon>
        <taxon>Paenibacillaceae</taxon>
        <taxon>Paenibacillus</taxon>
    </lineage>
</organism>
<evidence type="ECO:0000313" key="3">
    <source>
        <dbReference type="EMBL" id="QGQ99632.1"/>
    </source>
</evidence>
<keyword evidence="1" id="KW-0560">Oxidoreductase</keyword>
<dbReference type="CDD" id="cd05327">
    <property type="entry name" value="retinol-DH_like_SDR_c_like"/>
    <property type="match status" value="1"/>
</dbReference>
<comment type="similarity">
    <text evidence="2">Belongs to the short-chain dehydrogenases/reductases (SDR) family.</text>
</comment>
<proteinExistence type="inferred from homology"/>
<protein>
    <submittedName>
        <fullName evidence="3">SDR family oxidoreductase</fullName>
    </submittedName>
</protein>
<name>A0A6B8RUW3_9BACL</name>
<sequence length="296" mass="32332">MTLTNSRNIAAQPDQRLAVVTGASGGMGRATAALLAKDHGMKVYLIARNQEKGQAAVDYVNQQSGRRDAELVICDLASFDSIRAAAADLAARCDHIDVLINNAGVVTLRREETEDGFERQLGVNHLGHFLLSGLLLPLLQKSDSARIIVVSSAAHKIGRMNYNDPGMTKGFRVWNAYGRSKLANLWFMKELAGRLAGSSITVNAVHPGAVATQIGVDRKTGFGAFVHKLLRPFFLTSEQGSTTAIYLATSTEAEGQTGQYYYRLQPAKASERADSVEEAQRFWVWSEQATGFRWDL</sequence>
<dbReference type="SUPFAM" id="SSF51735">
    <property type="entry name" value="NAD(P)-binding Rossmann-fold domains"/>
    <property type="match status" value="1"/>
</dbReference>
<dbReference type="PRINTS" id="PR00080">
    <property type="entry name" value="SDRFAMILY"/>
</dbReference>
<gene>
    <name evidence="3" type="ORF">EHS13_34595</name>
</gene>
<evidence type="ECO:0000256" key="2">
    <source>
        <dbReference type="RuleBase" id="RU000363"/>
    </source>
</evidence>
<dbReference type="PANTHER" id="PTHR43157:SF31">
    <property type="entry name" value="PHOSPHATIDYLINOSITOL-GLYCAN BIOSYNTHESIS CLASS F PROTEIN"/>
    <property type="match status" value="1"/>
</dbReference>
<evidence type="ECO:0000313" key="4">
    <source>
        <dbReference type="Proteomes" id="UP000426246"/>
    </source>
</evidence>
<dbReference type="InterPro" id="IPR002347">
    <property type="entry name" value="SDR_fam"/>
</dbReference>
<dbReference type="GO" id="GO:0016491">
    <property type="term" value="F:oxidoreductase activity"/>
    <property type="evidence" value="ECO:0007669"/>
    <property type="project" value="UniProtKB-KW"/>
</dbReference>
<dbReference type="PRINTS" id="PR00081">
    <property type="entry name" value="GDHRDH"/>
</dbReference>
<evidence type="ECO:0000256" key="1">
    <source>
        <dbReference type="ARBA" id="ARBA00023002"/>
    </source>
</evidence>
<dbReference type="OrthoDB" id="9809821at2"/>
<reference evidence="4" key="1">
    <citation type="submission" date="2018-11" db="EMBL/GenBank/DDBJ databases">
        <title>Complete genome sequence of Paenibacillus sp. ML311-T8.</title>
        <authorList>
            <person name="Nam Y.-D."/>
            <person name="Kang J."/>
            <person name="Chung W.-H."/>
            <person name="Park Y.S."/>
        </authorList>
    </citation>
    <scope>NUCLEOTIDE SEQUENCE [LARGE SCALE GENOMIC DNA]</scope>
    <source>
        <strain evidence="4">ML311-T8</strain>
    </source>
</reference>
<dbReference type="AlphaFoldDB" id="A0A6B8RUW3"/>
<dbReference type="Proteomes" id="UP000426246">
    <property type="component" value="Chromosome"/>
</dbReference>
<accession>A0A6B8RUW3</accession>
<dbReference type="PANTHER" id="PTHR43157">
    <property type="entry name" value="PHOSPHATIDYLINOSITOL-GLYCAN BIOSYNTHESIS CLASS F PROTEIN-RELATED"/>
    <property type="match status" value="1"/>
</dbReference>
<dbReference type="RefSeq" id="WP_155704797.1">
    <property type="nucleotide sequence ID" value="NZ_CP034235.1"/>
</dbReference>
<dbReference type="KEGG" id="ppsc:EHS13_34595"/>
<dbReference type="EMBL" id="CP034235">
    <property type="protein sequence ID" value="QGQ99632.1"/>
    <property type="molecule type" value="Genomic_DNA"/>
</dbReference>
<dbReference type="Pfam" id="PF00106">
    <property type="entry name" value="adh_short"/>
    <property type="match status" value="1"/>
</dbReference>
<dbReference type="Gene3D" id="3.40.50.720">
    <property type="entry name" value="NAD(P)-binding Rossmann-like Domain"/>
    <property type="match status" value="1"/>
</dbReference>
<dbReference type="InterPro" id="IPR036291">
    <property type="entry name" value="NAD(P)-bd_dom_sf"/>
</dbReference>